<sequence>MILTRNWLQKFMDLSGISNDEISVALNSLGFEVEETKDYSKLNKGLVIGKVVESEKIPDSHLTVNKVQLGEKKFVQIVCGAPNVKEGIYVIVAPIGSTIAAGITMDERELLGYKSEGMICSLSEIGVSPSVLTEEEQNGIYIIESYNNLDALIGKGVDAIGFDDYIWDMDLTLNRSDALSSVQLLKELGNYFHSQTDFYRLDNKVKDKKNIEDINLKIAPSLDGAVNTAGYSIFMIDNYEDKLNVETDLWLKFNNCKSTGNYLYDLANVMAIEIAQPVILIDYDKLKSKDISLGTSTIDDQELVALKDGQSIIDVIGLEVENKYRVTDKTKQVLAIYFNFNPVIMRTQQKRLNTSNVALQRYIKPLYANKFEDANETLKDIFDDYALISSAHKLEYLLGPVIVHNEIETSVSYLNYTLGTEFNIDEIKDLFEDLQGFEIKGRSDDMTFICDPNRIDITGEKEVAEEVARIYGYDRIIPKPLVIKAMKHEQDLNADLQKKVTNYLIGAGLMNIKTYSLVNEEDNKHWNLFNLKKPVKLMSPLSNLHEVYRMSLGKSMIDIIQSNSAKGNKNLKLFEIADVYTTDGRQTHLAWALSGEFNSDFRDRQEANFFYLKGILEDIFDLYNVDQTKVSYELIPTNKVIAEIHPYQNAKIKIGAKTIGFIYCLNPRYEEKNKLGKTFVGEIDLGTLFSVINETLTIKEVSKYQASSRDISLETSTDLAYQELIKELLDGVDYITDYKLIDIYQSEEMKKENKIALSISITFNNLTNQLNDATINGQWDKILNNAKEMKVKVR</sequence>
<comment type="subcellular location">
    <subcellularLocation>
        <location evidence="1 15">Cytoplasm</location>
    </subcellularLocation>
</comment>
<dbReference type="PROSITE" id="PS50886">
    <property type="entry name" value="TRBD"/>
    <property type="match status" value="1"/>
</dbReference>
<dbReference type="SMART" id="SM00874">
    <property type="entry name" value="B5"/>
    <property type="match status" value="1"/>
</dbReference>
<dbReference type="Gene3D" id="3.50.40.10">
    <property type="entry name" value="Phenylalanyl-trna Synthetase, Chain B, domain 3"/>
    <property type="match status" value="1"/>
</dbReference>
<evidence type="ECO:0000256" key="1">
    <source>
        <dbReference type="ARBA" id="ARBA00004496"/>
    </source>
</evidence>
<dbReference type="InterPro" id="IPR005146">
    <property type="entry name" value="B3/B4_tRNA-bd"/>
</dbReference>
<dbReference type="InterPro" id="IPR036690">
    <property type="entry name" value="Fdx_antiC-bd_sf"/>
</dbReference>
<evidence type="ECO:0000256" key="11">
    <source>
        <dbReference type="ARBA" id="ARBA00022884"/>
    </source>
</evidence>
<gene>
    <name evidence="15 16" type="primary">pheT</name>
    <name evidence="16" type="ORF">CP520_01835</name>
</gene>
<keyword evidence="9 15" id="KW-0067">ATP-binding</keyword>
<dbReference type="GO" id="GO:0000049">
    <property type="term" value="F:tRNA binding"/>
    <property type="evidence" value="ECO:0007669"/>
    <property type="project" value="UniProtKB-UniRule"/>
</dbReference>
<feature type="binding site" evidence="15">
    <location>
        <position position="456"/>
    </location>
    <ligand>
        <name>Mg(2+)</name>
        <dbReference type="ChEBI" id="CHEBI:18420"/>
        <note>shared with alpha subunit</note>
    </ligand>
</feature>
<dbReference type="SUPFAM" id="SSF54991">
    <property type="entry name" value="Anticodon-binding domain of PheRS"/>
    <property type="match status" value="1"/>
</dbReference>
<dbReference type="SMART" id="SM00873">
    <property type="entry name" value="B3_4"/>
    <property type="match status" value="1"/>
</dbReference>
<dbReference type="InterPro" id="IPR012340">
    <property type="entry name" value="NA-bd_OB-fold"/>
</dbReference>
<dbReference type="KEGG" id="mlac:CP520_01835"/>
<dbReference type="PANTHER" id="PTHR10947">
    <property type="entry name" value="PHENYLALANYL-TRNA SYNTHETASE BETA CHAIN AND LEUCINE-RICH REPEAT-CONTAINING PROTEIN 47"/>
    <property type="match status" value="1"/>
</dbReference>
<dbReference type="EMBL" id="CP023668">
    <property type="protein sequence ID" value="ATG97491.1"/>
    <property type="molecule type" value="Genomic_DNA"/>
</dbReference>
<dbReference type="Pfam" id="PF17759">
    <property type="entry name" value="tRNA_synthFbeta"/>
    <property type="match status" value="1"/>
</dbReference>
<evidence type="ECO:0000256" key="14">
    <source>
        <dbReference type="ARBA" id="ARBA00049255"/>
    </source>
</evidence>
<dbReference type="InterPro" id="IPR005121">
    <property type="entry name" value="Fdx_antiC-bd"/>
</dbReference>
<dbReference type="InterPro" id="IPR045864">
    <property type="entry name" value="aa-tRNA-synth_II/BPL/LPL"/>
</dbReference>
<dbReference type="Pfam" id="PF01588">
    <property type="entry name" value="tRNA_bind"/>
    <property type="match status" value="1"/>
</dbReference>
<dbReference type="HAMAP" id="MF_00283">
    <property type="entry name" value="Phe_tRNA_synth_beta1"/>
    <property type="match status" value="1"/>
</dbReference>
<evidence type="ECO:0000256" key="5">
    <source>
        <dbReference type="ARBA" id="ARBA00022555"/>
    </source>
</evidence>
<dbReference type="Gene3D" id="2.40.50.140">
    <property type="entry name" value="Nucleic acid-binding proteins"/>
    <property type="match status" value="1"/>
</dbReference>
<comment type="similarity">
    <text evidence="2 15">Belongs to the phenylalanyl-tRNA synthetase beta subunit family. Type 1 subfamily.</text>
</comment>
<organism evidence="16 17">
    <name type="scientific">Mesoplasma lactucae ATCC 49193</name>
    <dbReference type="NCBI Taxonomy" id="81460"/>
    <lineage>
        <taxon>Bacteria</taxon>
        <taxon>Bacillati</taxon>
        <taxon>Mycoplasmatota</taxon>
        <taxon>Mollicutes</taxon>
        <taxon>Entomoplasmatales</taxon>
        <taxon>Entomoplasmataceae</taxon>
        <taxon>Mesoplasma</taxon>
    </lineage>
</organism>
<dbReference type="OrthoDB" id="9805455at2"/>
<dbReference type="Gene3D" id="3.30.930.10">
    <property type="entry name" value="Bira Bifunctional Protein, Domain 2"/>
    <property type="match status" value="1"/>
</dbReference>
<dbReference type="Gene3D" id="3.30.70.380">
    <property type="entry name" value="Ferrodoxin-fold anticodon-binding domain"/>
    <property type="match status" value="1"/>
</dbReference>
<comment type="catalytic activity">
    <reaction evidence="14 15">
        <text>tRNA(Phe) + L-phenylalanine + ATP = L-phenylalanyl-tRNA(Phe) + AMP + diphosphate + H(+)</text>
        <dbReference type="Rhea" id="RHEA:19413"/>
        <dbReference type="Rhea" id="RHEA-COMP:9668"/>
        <dbReference type="Rhea" id="RHEA-COMP:9699"/>
        <dbReference type="ChEBI" id="CHEBI:15378"/>
        <dbReference type="ChEBI" id="CHEBI:30616"/>
        <dbReference type="ChEBI" id="CHEBI:33019"/>
        <dbReference type="ChEBI" id="CHEBI:58095"/>
        <dbReference type="ChEBI" id="CHEBI:78442"/>
        <dbReference type="ChEBI" id="CHEBI:78531"/>
        <dbReference type="ChEBI" id="CHEBI:456215"/>
        <dbReference type="EC" id="6.1.1.20"/>
    </reaction>
</comment>
<dbReference type="PROSITE" id="PS51483">
    <property type="entry name" value="B5"/>
    <property type="match status" value="1"/>
</dbReference>
<keyword evidence="7 15" id="KW-0479">Metal-binding</keyword>
<dbReference type="NCBIfam" id="NF045760">
    <property type="entry name" value="YtpR"/>
    <property type="match status" value="1"/>
</dbReference>
<dbReference type="InterPro" id="IPR004532">
    <property type="entry name" value="Phe-tRNA-ligase_IIc_bsu_bact"/>
</dbReference>
<dbReference type="InterPro" id="IPR005147">
    <property type="entry name" value="tRNA_synthase_B5-dom"/>
</dbReference>
<evidence type="ECO:0000256" key="6">
    <source>
        <dbReference type="ARBA" id="ARBA00022598"/>
    </source>
</evidence>
<dbReference type="CDD" id="cd00769">
    <property type="entry name" value="PheRS_beta_core"/>
    <property type="match status" value="1"/>
</dbReference>
<proteinExistence type="inferred from homology"/>
<dbReference type="InterPro" id="IPR033714">
    <property type="entry name" value="tRNA_bind_bactPheRS"/>
</dbReference>
<evidence type="ECO:0000256" key="8">
    <source>
        <dbReference type="ARBA" id="ARBA00022741"/>
    </source>
</evidence>
<accession>A0A291IS27</accession>
<evidence type="ECO:0000256" key="9">
    <source>
        <dbReference type="ARBA" id="ARBA00022840"/>
    </source>
</evidence>
<dbReference type="PROSITE" id="PS51447">
    <property type="entry name" value="FDX_ACB"/>
    <property type="match status" value="1"/>
</dbReference>
<dbReference type="Gene3D" id="3.30.56.10">
    <property type="match status" value="2"/>
</dbReference>
<dbReference type="Pfam" id="PF03147">
    <property type="entry name" value="FDX-ACB"/>
    <property type="match status" value="1"/>
</dbReference>
<keyword evidence="5" id="KW-0820">tRNA-binding</keyword>
<dbReference type="Pfam" id="PF03484">
    <property type="entry name" value="B5"/>
    <property type="match status" value="1"/>
</dbReference>
<dbReference type="NCBIfam" id="TIGR00472">
    <property type="entry name" value="pheT_bact"/>
    <property type="match status" value="1"/>
</dbReference>
<dbReference type="Proteomes" id="UP000232227">
    <property type="component" value="Chromosome"/>
</dbReference>
<dbReference type="EC" id="6.1.1.20" evidence="15"/>
<dbReference type="GO" id="GO:0004826">
    <property type="term" value="F:phenylalanine-tRNA ligase activity"/>
    <property type="evidence" value="ECO:0007669"/>
    <property type="project" value="UniProtKB-UniRule"/>
</dbReference>
<comment type="cofactor">
    <cofactor evidence="15">
        <name>Mg(2+)</name>
        <dbReference type="ChEBI" id="CHEBI:18420"/>
    </cofactor>
    <text evidence="15">Binds 2 magnesium ions per tetramer.</text>
</comment>
<evidence type="ECO:0000256" key="13">
    <source>
        <dbReference type="ARBA" id="ARBA00023146"/>
    </source>
</evidence>
<dbReference type="Pfam" id="PF03483">
    <property type="entry name" value="B3_4"/>
    <property type="match status" value="1"/>
</dbReference>
<dbReference type="SUPFAM" id="SSF56037">
    <property type="entry name" value="PheT/TilS domain"/>
    <property type="match status" value="1"/>
</dbReference>
<comment type="subunit">
    <text evidence="3 15">Tetramer of two alpha and two beta subunits.</text>
</comment>
<keyword evidence="4 15" id="KW-0963">Cytoplasm</keyword>
<dbReference type="SUPFAM" id="SSF55681">
    <property type="entry name" value="Class II aaRS and biotin synthetases"/>
    <property type="match status" value="1"/>
</dbReference>
<dbReference type="InterPro" id="IPR020825">
    <property type="entry name" value="Phe-tRNA_synthase-like_B3/B4"/>
</dbReference>
<evidence type="ECO:0000256" key="15">
    <source>
        <dbReference type="HAMAP-Rule" id="MF_00283"/>
    </source>
</evidence>
<dbReference type="InterPro" id="IPR041616">
    <property type="entry name" value="PheRS_beta_core"/>
</dbReference>
<evidence type="ECO:0000256" key="10">
    <source>
        <dbReference type="ARBA" id="ARBA00022842"/>
    </source>
</evidence>
<feature type="binding site" evidence="15">
    <location>
        <position position="466"/>
    </location>
    <ligand>
        <name>Mg(2+)</name>
        <dbReference type="ChEBI" id="CHEBI:18420"/>
        <note>shared with alpha subunit</note>
    </ligand>
</feature>
<reference evidence="16 17" key="1">
    <citation type="submission" date="2017-09" db="EMBL/GenBank/DDBJ databases">
        <title>SPAdes assembly of the Mesoplasma lactucae genome.</title>
        <authorList>
            <person name="Knight T.F."/>
            <person name="Rubinstein R."/>
            <person name="Citino T."/>
        </authorList>
    </citation>
    <scope>NUCLEOTIDE SEQUENCE [LARGE SCALE GENOMIC DNA]</scope>
    <source>
        <strain evidence="16 17">831-C4</strain>
    </source>
</reference>
<dbReference type="RefSeq" id="WP_096862779.1">
    <property type="nucleotide sequence ID" value="NZ_CP023668.1"/>
</dbReference>
<dbReference type="SUPFAM" id="SSF46955">
    <property type="entry name" value="Putative DNA-binding domain"/>
    <property type="match status" value="1"/>
</dbReference>
<evidence type="ECO:0000256" key="12">
    <source>
        <dbReference type="ARBA" id="ARBA00022917"/>
    </source>
</evidence>
<evidence type="ECO:0000313" key="17">
    <source>
        <dbReference type="Proteomes" id="UP000232227"/>
    </source>
</evidence>
<keyword evidence="17" id="KW-1185">Reference proteome</keyword>
<dbReference type="CDD" id="cd02796">
    <property type="entry name" value="tRNA_bind_bactPheRS"/>
    <property type="match status" value="1"/>
</dbReference>
<dbReference type="GO" id="GO:0005524">
    <property type="term" value="F:ATP binding"/>
    <property type="evidence" value="ECO:0007669"/>
    <property type="project" value="UniProtKB-UniRule"/>
</dbReference>
<dbReference type="GO" id="GO:0009328">
    <property type="term" value="C:phenylalanine-tRNA ligase complex"/>
    <property type="evidence" value="ECO:0007669"/>
    <property type="project" value="TreeGrafter"/>
</dbReference>
<keyword evidence="11" id="KW-0694">RNA-binding</keyword>
<comment type="caution">
    <text evidence="15">Lacks conserved residue(s) required for the propagation of feature annotation.</text>
</comment>
<dbReference type="AlphaFoldDB" id="A0A291IS27"/>
<evidence type="ECO:0000256" key="3">
    <source>
        <dbReference type="ARBA" id="ARBA00011209"/>
    </source>
</evidence>
<dbReference type="InterPro" id="IPR002547">
    <property type="entry name" value="tRNA-bd_dom"/>
</dbReference>
<keyword evidence="12 15" id="KW-0648">Protein biosynthesis</keyword>
<protein>
    <recommendedName>
        <fullName evidence="15">Phenylalanine--tRNA ligase beta subunit</fullName>
        <ecNumber evidence="15">6.1.1.20</ecNumber>
    </recommendedName>
    <alternativeName>
        <fullName evidence="15">Phenylalanyl-tRNA synthetase beta subunit</fullName>
        <shortName evidence="15">PheRS</shortName>
    </alternativeName>
</protein>
<evidence type="ECO:0000256" key="2">
    <source>
        <dbReference type="ARBA" id="ARBA00008653"/>
    </source>
</evidence>
<keyword evidence="13 15" id="KW-0030">Aminoacyl-tRNA synthetase</keyword>
<dbReference type="SUPFAM" id="SSF50249">
    <property type="entry name" value="Nucleic acid-binding proteins"/>
    <property type="match status" value="1"/>
</dbReference>
<evidence type="ECO:0000313" key="16">
    <source>
        <dbReference type="EMBL" id="ATG97491.1"/>
    </source>
</evidence>
<dbReference type="InterPro" id="IPR009061">
    <property type="entry name" value="DNA-bd_dom_put_sf"/>
</dbReference>
<dbReference type="GO" id="GO:0006432">
    <property type="term" value="P:phenylalanyl-tRNA aminoacylation"/>
    <property type="evidence" value="ECO:0007669"/>
    <property type="project" value="UniProtKB-UniRule"/>
</dbReference>
<evidence type="ECO:0000256" key="4">
    <source>
        <dbReference type="ARBA" id="ARBA00022490"/>
    </source>
</evidence>
<dbReference type="GO" id="GO:0000287">
    <property type="term" value="F:magnesium ion binding"/>
    <property type="evidence" value="ECO:0007669"/>
    <property type="project" value="UniProtKB-UniRule"/>
</dbReference>
<dbReference type="SMART" id="SM00896">
    <property type="entry name" value="FDX-ACB"/>
    <property type="match status" value="1"/>
</dbReference>
<keyword evidence="6 15" id="KW-0436">Ligase</keyword>
<dbReference type="InterPro" id="IPR045060">
    <property type="entry name" value="Phe-tRNA-ligase_IIc_bsu"/>
</dbReference>
<evidence type="ECO:0000256" key="7">
    <source>
        <dbReference type="ARBA" id="ARBA00022723"/>
    </source>
</evidence>
<dbReference type="PANTHER" id="PTHR10947:SF0">
    <property type="entry name" value="PHENYLALANINE--TRNA LIGASE BETA SUBUNIT"/>
    <property type="match status" value="1"/>
</dbReference>
<keyword evidence="10 15" id="KW-0460">Magnesium</keyword>
<keyword evidence="8 15" id="KW-0547">Nucleotide-binding</keyword>
<feature type="binding site" evidence="15">
    <location>
        <position position="465"/>
    </location>
    <ligand>
        <name>Mg(2+)</name>
        <dbReference type="ChEBI" id="CHEBI:18420"/>
        <note>shared with alpha subunit</note>
    </ligand>
</feature>
<name>A0A291IS27_9MOLU</name>